<name>A0A090Z0A7_9BACI</name>
<organism evidence="1 3">
    <name type="scientific">Bacillus clarus</name>
    <dbReference type="NCBI Taxonomy" id="2338372"/>
    <lineage>
        <taxon>Bacteria</taxon>
        <taxon>Bacillati</taxon>
        <taxon>Bacillota</taxon>
        <taxon>Bacilli</taxon>
        <taxon>Bacillales</taxon>
        <taxon>Bacillaceae</taxon>
        <taxon>Bacillus</taxon>
        <taxon>Bacillus cereus group</taxon>
    </lineage>
</organism>
<accession>A0A090Z0A7</accession>
<evidence type="ECO:0000313" key="2">
    <source>
        <dbReference type="EMBL" id="RFT63891.1"/>
    </source>
</evidence>
<dbReference type="PATRIC" id="fig|1405.8.peg.79"/>
<sequence>MKENEVKRLFTIDEETDHYFRAYMEEHQIRYNGVALAKMCRDHEQAKQQEWSLRYITEVVTKHLHEVLKEELTKIRLGTNSADKNTQMLLEFMNGIYEHENYQGVCTTDISETEATKHIRKVVEERIAHKRQKKVDHQASRGQKETVLVSVDEIN</sequence>
<evidence type="ECO:0000313" key="1">
    <source>
        <dbReference type="EMBL" id="KFN04659.1"/>
    </source>
</evidence>
<comment type="caution">
    <text evidence="1">The sequence shown here is derived from an EMBL/GenBank/DDBJ whole genome shotgun (WGS) entry which is preliminary data.</text>
</comment>
<dbReference type="AlphaFoldDB" id="A0A090Z0A7"/>
<dbReference type="RefSeq" id="WP_042978676.1">
    <property type="nucleotide sequence ID" value="NZ_JMQC01000007.1"/>
</dbReference>
<dbReference type="EMBL" id="QVOD01000042">
    <property type="protein sequence ID" value="RFT63891.1"/>
    <property type="molecule type" value="Genomic_DNA"/>
</dbReference>
<keyword evidence="4" id="KW-1185">Reference proteome</keyword>
<reference evidence="1 3" key="1">
    <citation type="submission" date="2014-04" db="EMBL/GenBank/DDBJ databases">
        <authorList>
            <person name="Bishop-Lilly K.A."/>
            <person name="Broomall S.M."/>
            <person name="Chain P.S."/>
            <person name="Chertkov O."/>
            <person name="Coyne S.R."/>
            <person name="Daligault H.E."/>
            <person name="Davenport K.W."/>
            <person name="Erkkila T."/>
            <person name="Frey K.G."/>
            <person name="Gibbons H.S."/>
            <person name="Gu W."/>
            <person name="Jaissle J."/>
            <person name="Johnson S.L."/>
            <person name="Koroleva G.I."/>
            <person name="Ladner J.T."/>
            <person name="Lo C.-C."/>
            <person name="Minogue T.D."/>
            <person name="Munk C."/>
            <person name="Palacios G.F."/>
            <person name="Redden C.L."/>
            <person name="Rosenzweig C.N."/>
            <person name="Scholz M.B."/>
            <person name="Teshima H."/>
            <person name="Xu Y."/>
        </authorList>
    </citation>
    <scope>NUCLEOTIDE SEQUENCE [LARGE SCALE GENOMIC DNA]</scope>
    <source>
        <strain evidence="1 3">BHP</strain>
    </source>
</reference>
<evidence type="ECO:0000313" key="4">
    <source>
        <dbReference type="Proteomes" id="UP000264294"/>
    </source>
</evidence>
<proteinExistence type="predicted"/>
<evidence type="ECO:0000313" key="3">
    <source>
        <dbReference type="Proteomes" id="UP000029389"/>
    </source>
</evidence>
<dbReference type="Proteomes" id="UP000029389">
    <property type="component" value="Unassembled WGS sequence"/>
</dbReference>
<reference evidence="2 4" key="2">
    <citation type="submission" date="2018-08" db="EMBL/GenBank/DDBJ databases">
        <title>Bacillus clarus sp. nov. strain PS00077A.</title>
        <authorList>
            <person name="Mendez Acevedo M."/>
            <person name="Carroll L."/>
            <person name="Mukherjee M."/>
            <person name="Wiedmann M."/>
            <person name="Kovac J."/>
        </authorList>
    </citation>
    <scope>NUCLEOTIDE SEQUENCE [LARGE SCALE GENOMIC DNA]</scope>
    <source>
        <strain evidence="2 4">PS00077A</strain>
    </source>
</reference>
<dbReference type="Proteomes" id="UP000264294">
    <property type="component" value="Unassembled WGS sequence"/>
</dbReference>
<gene>
    <name evidence="2" type="ORF">D0U04_23775</name>
    <name evidence="1" type="ORF">DJ93_5908</name>
</gene>
<protein>
    <submittedName>
        <fullName evidence="1">Uncharacterized protein</fullName>
    </submittedName>
</protein>
<dbReference type="EMBL" id="JMQC01000007">
    <property type="protein sequence ID" value="KFN04659.1"/>
    <property type="molecule type" value="Genomic_DNA"/>
</dbReference>